<dbReference type="OrthoDB" id="412402at2759"/>
<dbReference type="Proteomes" id="UP001140502">
    <property type="component" value="Unassembled WGS sequence"/>
</dbReference>
<sequence length="246" mass="28885">MYRTLSTIWSAPSLQELQFILRGLDGHHLDFYLALPGARANIKPMLGDNFVDPRIWFHKKDLKEDLSKEDPSNDYLALAREHANIEPMPDPPIRFYKEDFKEDLSNEDLVEDIIKDLKEDLKEEDRYHLDPNVDPRDPEKSRIWFHFNHLQITFIPKLLCIWVEVIARITELALANADDYKRCLEAIFRVQDSADQGGSAWEQLMEQVLNLGDRIPDWREQLTRYQQIELIGGLPEDGFLPQLSNW</sequence>
<dbReference type="AlphaFoldDB" id="A0A9W8WAG4"/>
<accession>A0A9W8WAG4</accession>
<proteinExistence type="predicted"/>
<name>A0A9W8WAG4_9HYPO</name>
<organism evidence="1 2">
    <name type="scientific">Fusarium piperis</name>
    <dbReference type="NCBI Taxonomy" id="1435070"/>
    <lineage>
        <taxon>Eukaryota</taxon>
        <taxon>Fungi</taxon>
        <taxon>Dikarya</taxon>
        <taxon>Ascomycota</taxon>
        <taxon>Pezizomycotina</taxon>
        <taxon>Sordariomycetes</taxon>
        <taxon>Hypocreomycetidae</taxon>
        <taxon>Hypocreales</taxon>
        <taxon>Nectriaceae</taxon>
        <taxon>Fusarium</taxon>
        <taxon>Fusarium solani species complex</taxon>
    </lineage>
</organism>
<gene>
    <name evidence="1" type="ORF">N0V84_007151</name>
</gene>
<comment type="caution">
    <text evidence="1">The sequence shown here is derived from an EMBL/GenBank/DDBJ whole genome shotgun (WGS) entry which is preliminary data.</text>
</comment>
<protein>
    <submittedName>
        <fullName evidence="1">Uncharacterized protein</fullName>
    </submittedName>
</protein>
<reference evidence="1" key="1">
    <citation type="submission" date="2022-10" db="EMBL/GenBank/DDBJ databases">
        <title>Tapping the CABI collections for fungal endophytes: first genome assemblies for Collariella, Neodidymelliopsis, Ascochyta clinopodiicola, Didymella pomorum, Didymosphaeria variabile, Neocosmospora piperis and Neocucurbitaria cava.</title>
        <authorList>
            <person name="Hill R."/>
        </authorList>
    </citation>
    <scope>NUCLEOTIDE SEQUENCE</scope>
    <source>
        <strain evidence="1">IMI 366586</strain>
    </source>
</reference>
<evidence type="ECO:0000313" key="1">
    <source>
        <dbReference type="EMBL" id="KAJ4317789.1"/>
    </source>
</evidence>
<evidence type="ECO:0000313" key="2">
    <source>
        <dbReference type="Proteomes" id="UP001140502"/>
    </source>
</evidence>
<dbReference type="EMBL" id="JAPEUR010000153">
    <property type="protein sequence ID" value="KAJ4317789.1"/>
    <property type="molecule type" value="Genomic_DNA"/>
</dbReference>
<keyword evidence="2" id="KW-1185">Reference proteome</keyword>